<feature type="region of interest" description="Disordered" evidence="1">
    <location>
        <begin position="457"/>
        <end position="509"/>
    </location>
</feature>
<dbReference type="AlphaFoldDB" id="A0AAU9JJM8"/>
<feature type="compositionally biased region" description="Acidic residues" evidence="1">
    <location>
        <begin position="497"/>
        <end position="506"/>
    </location>
</feature>
<accession>A0AAU9JJM8</accession>
<feature type="domain" description="C2 NT-type" evidence="2">
    <location>
        <begin position="1"/>
        <end position="70"/>
    </location>
</feature>
<reference evidence="3" key="1">
    <citation type="submission" date="2021-09" db="EMBL/GenBank/DDBJ databases">
        <authorList>
            <consortium name="AG Swart"/>
            <person name="Singh M."/>
            <person name="Singh A."/>
            <person name="Seah K."/>
            <person name="Emmerich C."/>
        </authorList>
    </citation>
    <scope>NUCLEOTIDE SEQUENCE</scope>
    <source>
        <strain evidence="3">ATCC30299</strain>
    </source>
</reference>
<protein>
    <recommendedName>
        <fullName evidence="2">C2 NT-type domain-containing protein</fullName>
    </recommendedName>
</protein>
<proteinExistence type="predicted"/>
<sequence length="558" mass="65156">MYQKDSKFMPKIVEFVVLKVTGKKPSKIGKGELEFSKVAQNGEAMVNQVVQIKGSEDKQASLLVSIDLTLVRKQTAQSFSVGDMKLNDLDSDFLVYGSPKAQKRKLIRSTISGGQKDDDYNRREAIYSAPLSLSQIITEIKEENEEAEEKTEPIQGKKGKSEEIQEIRKQEKNEEKIEEKKAEKKEERKVEEKEQIKEEIKEETKEENKEVKSEEKREEKKEEKKEEITEEKKDQKLKEKNEEKYKEKSEEKYKEKSEEKKEDKIEELIKEEKAPKSNKRKEARKEDREMDERNENKIEEKKVERKNKEKKAKEEEKKNMEMQEKKEAINGERKGAKNEEKKEVNNENFPIEVKEAEKKDIRNANQEIPQEIEGTISNQNDKIDLFVSEDAKFNENETFEENEELNYSIDDIMNEVDEDYDYRKIDISSFSNSPFKEILLGPMDYKHDPKFELIESADKENKHSPALKGNAKDMELKPQKGKLRGFSDDYCDKDSESESSSSEEEPVFVNNEIIAQIPSKTMNEVPPNQQSKKELIKAKESESMVNGRRGYCVKCIVF</sequence>
<feature type="compositionally biased region" description="Basic and acidic residues" evidence="1">
    <location>
        <begin position="283"/>
        <end position="345"/>
    </location>
</feature>
<dbReference type="PROSITE" id="PS51840">
    <property type="entry name" value="C2_NT"/>
    <property type="match status" value="1"/>
</dbReference>
<feature type="region of interest" description="Disordered" evidence="1">
    <location>
        <begin position="142"/>
        <end position="358"/>
    </location>
</feature>
<dbReference type="Proteomes" id="UP001162131">
    <property type="component" value="Unassembled WGS sequence"/>
</dbReference>
<dbReference type="EMBL" id="CAJZBQ010000045">
    <property type="protein sequence ID" value="CAG9328198.1"/>
    <property type="molecule type" value="Genomic_DNA"/>
</dbReference>
<evidence type="ECO:0000259" key="2">
    <source>
        <dbReference type="PROSITE" id="PS51840"/>
    </source>
</evidence>
<comment type="caution">
    <text evidence="3">The sequence shown here is derived from an EMBL/GenBank/DDBJ whole genome shotgun (WGS) entry which is preliminary data.</text>
</comment>
<evidence type="ECO:0000256" key="1">
    <source>
        <dbReference type="SAM" id="MobiDB-lite"/>
    </source>
</evidence>
<evidence type="ECO:0000313" key="4">
    <source>
        <dbReference type="Proteomes" id="UP001162131"/>
    </source>
</evidence>
<feature type="compositionally biased region" description="Basic and acidic residues" evidence="1">
    <location>
        <begin position="159"/>
        <end position="275"/>
    </location>
</feature>
<gene>
    <name evidence="3" type="ORF">BSTOLATCC_MIC45653</name>
</gene>
<dbReference type="InterPro" id="IPR019448">
    <property type="entry name" value="NT-C2"/>
</dbReference>
<keyword evidence="4" id="KW-1185">Reference proteome</keyword>
<evidence type="ECO:0000313" key="3">
    <source>
        <dbReference type="EMBL" id="CAG9328198.1"/>
    </source>
</evidence>
<feature type="compositionally biased region" description="Basic and acidic residues" evidence="1">
    <location>
        <begin position="485"/>
        <end position="496"/>
    </location>
</feature>
<organism evidence="3 4">
    <name type="scientific">Blepharisma stoltei</name>
    <dbReference type="NCBI Taxonomy" id="1481888"/>
    <lineage>
        <taxon>Eukaryota</taxon>
        <taxon>Sar</taxon>
        <taxon>Alveolata</taxon>
        <taxon>Ciliophora</taxon>
        <taxon>Postciliodesmatophora</taxon>
        <taxon>Heterotrichea</taxon>
        <taxon>Heterotrichida</taxon>
        <taxon>Blepharismidae</taxon>
        <taxon>Blepharisma</taxon>
    </lineage>
</organism>
<name>A0AAU9JJM8_9CILI</name>